<accession>A0ACC2NFB0</accession>
<reference evidence="1" key="1">
    <citation type="submission" date="2023-04" db="EMBL/GenBank/DDBJ databases">
        <title>A chromosome-level genome assembly of the parasitoid wasp Eretmocerus hayati.</title>
        <authorList>
            <person name="Zhong Y."/>
            <person name="Liu S."/>
            <person name="Liu Y."/>
        </authorList>
    </citation>
    <scope>NUCLEOTIDE SEQUENCE</scope>
    <source>
        <strain evidence="1">ZJU_SS_LIU_2023</strain>
    </source>
</reference>
<dbReference type="EMBL" id="CM056743">
    <property type="protein sequence ID" value="KAJ8669865.1"/>
    <property type="molecule type" value="Genomic_DNA"/>
</dbReference>
<keyword evidence="2" id="KW-1185">Reference proteome</keyword>
<gene>
    <name evidence="1" type="ORF">QAD02_001124</name>
</gene>
<evidence type="ECO:0000313" key="1">
    <source>
        <dbReference type="EMBL" id="KAJ8669865.1"/>
    </source>
</evidence>
<organism evidence="1 2">
    <name type="scientific">Eretmocerus hayati</name>
    <dbReference type="NCBI Taxonomy" id="131215"/>
    <lineage>
        <taxon>Eukaryota</taxon>
        <taxon>Metazoa</taxon>
        <taxon>Ecdysozoa</taxon>
        <taxon>Arthropoda</taxon>
        <taxon>Hexapoda</taxon>
        <taxon>Insecta</taxon>
        <taxon>Pterygota</taxon>
        <taxon>Neoptera</taxon>
        <taxon>Endopterygota</taxon>
        <taxon>Hymenoptera</taxon>
        <taxon>Apocrita</taxon>
        <taxon>Proctotrupomorpha</taxon>
        <taxon>Chalcidoidea</taxon>
        <taxon>Aphelinidae</taxon>
        <taxon>Aphelininae</taxon>
        <taxon>Eretmocerus</taxon>
    </lineage>
</organism>
<sequence>MPSPQVHDESHNHVETQHSATWLVKNFSKLLNVPVGTKIVSPPFAIENFVFEFWLCPEGFCKFKTLYDGRYMCVLLKLREPDSALIEFTVEIGHDTIKTFKSIKQQELFESEPKKSACGDKKLVDYKIFVDEVLKLSNDEVMVRCSIYGLDTPESCLRLKIFDKNERFFNSEKLSDVKIIVGDKTINAHKIILSSQSDVFAAMLEHHMVENDQGVINIDDIDYDVMLEIVRFMYVGRVERIVNKMKELLVAADKYALAELVILCGKCMCLNLTPGNVLEYANFAHTHRVDELEKAAISFFTLHGKEVVATTNFRESVKHVDVDVMVELLKNLVEK</sequence>
<protein>
    <submittedName>
        <fullName evidence="1">Uncharacterized protein</fullName>
    </submittedName>
</protein>
<evidence type="ECO:0000313" key="2">
    <source>
        <dbReference type="Proteomes" id="UP001239111"/>
    </source>
</evidence>
<dbReference type="Proteomes" id="UP001239111">
    <property type="component" value="Chromosome 3"/>
</dbReference>
<comment type="caution">
    <text evidence="1">The sequence shown here is derived from an EMBL/GenBank/DDBJ whole genome shotgun (WGS) entry which is preliminary data.</text>
</comment>
<name>A0ACC2NFB0_9HYME</name>
<proteinExistence type="predicted"/>